<sequence length="216" mass="23290">MRLLFVFIGLLLPQVLWAQFFNSFEPGSYRLVNSPGVRHQGQLKLRGNDQLVVEDADGKKTRFAPQEVASFQMGGHKYVTAGNFTLGSGPFIKTVDLAFVERLDSGYVSLLRYTYPTGGAPMVGAGGAMVGGGGSTGVLYLLKWVQEADVSPIPSSGLLGGGKKFREALQRHLANRPDLTELLEAKRFTTDDLPGIVHALNTGTDYVPAPLPDTAH</sequence>
<gene>
    <name evidence="1" type="ORF">HNP98_004067</name>
</gene>
<dbReference type="Proteomes" id="UP000779507">
    <property type="component" value="Unassembled WGS sequence"/>
</dbReference>
<evidence type="ECO:0000313" key="2">
    <source>
        <dbReference type="Proteomes" id="UP000779507"/>
    </source>
</evidence>
<accession>A0ABX2FW28</accession>
<dbReference type="EMBL" id="JABSNP010000028">
    <property type="protein sequence ID" value="NRT21221.1"/>
    <property type="molecule type" value="Genomic_DNA"/>
</dbReference>
<name>A0ABX2FW28_9BACT</name>
<dbReference type="RefSeq" id="WP_173811974.1">
    <property type="nucleotide sequence ID" value="NZ_JABSNP010000028.1"/>
</dbReference>
<evidence type="ECO:0008006" key="3">
    <source>
        <dbReference type="Google" id="ProtNLM"/>
    </source>
</evidence>
<protein>
    <recommendedName>
        <fullName evidence="3">DUF4369 domain-containing protein</fullName>
    </recommendedName>
</protein>
<proteinExistence type="predicted"/>
<organism evidence="1 2">
    <name type="scientific">Hymenobacter caeli</name>
    <dbReference type="NCBI Taxonomy" id="2735894"/>
    <lineage>
        <taxon>Bacteria</taxon>
        <taxon>Pseudomonadati</taxon>
        <taxon>Bacteroidota</taxon>
        <taxon>Cytophagia</taxon>
        <taxon>Cytophagales</taxon>
        <taxon>Hymenobacteraceae</taxon>
        <taxon>Hymenobacter</taxon>
    </lineage>
</organism>
<comment type="caution">
    <text evidence="1">The sequence shown here is derived from an EMBL/GenBank/DDBJ whole genome shotgun (WGS) entry which is preliminary data.</text>
</comment>
<keyword evidence="2" id="KW-1185">Reference proteome</keyword>
<reference evidence="1 2" key="1">
    <citation type="submission" date="2020-05" db="EMBL/GenBank/DDBJ databases">
        <title>Genomic Encyclopedia of Type Strains, Phase IV (KMG-V): Genome sequencing to study the core and pangenomes of soil and plant-associated prokaryotes.</title>
        <authorList>
            <person name="Whitman W."/>
        </authorList>
    </citation>
    <scope>NUCLEOTIDE SEQUENCE [LARGE SCALE GENOMIC DNA]</scope>
    <source>
        <strain evidence="1 2">9A</strain>
    </source>
</reference>
<evidence type="ECO:0000313" key="1">
    <source>
        <dbReference type="EMBL" id="NRT21221.1"/>
    </source>
</evidence>